<dbReference type="SUPFAM" id="SSF48208">
    <property type="entry name" value="Six-hairpin glycosidases"/>
    <property type="match status" value="1"/>
</dbReference>
<evidence type="ECO:0000256" key="5">
    <source>
        <dbReference type="SAM" id="SignalP"/>
    </source>
</evidence>
<gene>
    <name evidence="6" type="ORF">Nepgr_027986</name>
</gene>
<keyword evidence="1 4" id="KW-0378">Hydrolase</keyword>
<comment type="function">
    <text evidence="4">Invertase that cleaves sucrose into glucose and fructose.</text>
</comment>
<dbReference type="GO" id="GO:0005987">
    <property type="term" value="P:sucrose catabolic process"/>
    <property type="evidence" value="ECO:0007669"/>
    <property type="project" value="TreeGrafter"/>
</dbReference>
<keyword evidence="2 4" id="KW-0119">Carbohydrate metabolism</keyword>
<feature type="chain" id="PRO_5042290083" description="Alkaline/neutral invertase" evidence="5">
    <location>
        <begin position="27"/>
        <end position="220"/>
    </location>
</feature>
<dbReference type="GO" id="GO:0004575">
    <property type="term" value="F:sucrose alpha-glucosidase activity"/>
    <property type="evidence" value="ECO:0007669"/>
    <property type="project" value="TreeGrafter"/>
</dbReference>
<dbReference type="PANTHER" id="PTHR31916:SF28">
    <property type="entry name" value="NEUTRAL_ALKALINE INVERTASE 3, CHLOROPLASTIC"/>
    <property type="match status" value="1"/>
</dbReference>
<keyword evidence="5" id="KW-0732">Signal</keyword>
<dbReference type="Pfam" id="PF12899">
    <property type="entry name" value="Glyco_hydro_100"/>
    <property type="match status" value="1"/>
</dbReference>
<comment type="similarity">
    <text evidence="4">Belongs to the glycosyl hydrolase 100 family.</text>
</comment>
<keyword evidence="7" id="KW-1185">Reference proteome</keyword>
<dbReference type="EC" id="3.2.1.26" evidence="4"/>
<evidence type="ECO:0000256" key="3">
    <source>
        <dbReference type="ARBA" id="ARBA00023295"/>
    </source>
</evidence>
<dbReference type="GO" id="GO:0009507">
    <property type="term" value="C:chloroplast"/>
    <property type="evidence" value="ECO:0007669"/>
    <property type="project" value="TreeGrafter"/>
</dbReference>
<keyword evidence="3 4" id="KW-0326">Glycosidase</keyword>
<name>A0AAD3Y1Z4_NEPGR</name>
<dbReference type="EMBL" id="BSYO01000030">
    <property type="protein sequence ID" value="GMH26143.1"/>
    <property type="molecule type" value="Genomic_DNA"/>
</dbReference>
<protein>
    <recommendedName>
        <fullName evidence="4">Alkaline/neutral invertase</fullName>
        <ecNumber evidence="4">3.2.1.26</ecNumber>
    </recommendedName>
</protein>
<evidence type="ECO:0000256" key="1">
    <source>
        <dbReference type="ARBA" id="ARBA00022801"/>
    </source>
</evidence>
<dbReference type="InterPro" id="IPR008928">
    <property type="entry name" value="6-hairpin_glycosidase_sf"/>
</dbReference>
<comment type="catalytic activity">
    <reaction evidence="4">
        <text>Hydrolysis of terminal non-reducing beta-D-fructofuranoside residues in beta-D-fructofuranosides.</text>
        <dbReference type="EC" id="3.2.1.26"/>
    </reaction>
</comment>
<comment type="caution">
    <text evidence="6">The sequence shown here is derived from an EMBL/GenBank/DDBJ whole genome shotgun (WGS) entry which is preliminary data.</text>
</comment>
<accession>A0AAD3Y1Z4</accession>
<dbReference type="AlphaFoldDB" id="A0AAD3Y1Z4"/>
<dbReference type="Proteomes" id="UP001279734">
    <property type="component" value="Unassembled WGS sequence"/>
</dbReference>
<dbReference type="InterPro" id="IPR024746">
    <property type="entry name" value="Glyco_hydro_100"/>
</dbReference>
<evidence type="ECO:0000256" key="2">
    <source>
        <dbReference type="ARBA" id="ARBA00023277"/>
    </source>
</evidence>
<evidence type="ECO:0000313" key="6">
    <source>
        <dbReference type="EMBL" id="GMH26143.1"/>
    </source>
</evidence>
<organism evidence="6 7">
    <name type="scientific">Nepenthes gracilis</name>
    <name type="common">Slender pitcher plant</name>
    <dbReference type="NCBI Taxonomy" id="150966"/>
    <lineage>
        <taxon>Eukaryota</taxon>
        <taxon>Viridiplantae</taxon>
        <taxon>Streptophyta</taxon>
        <taxon>Embryophyta</taxon>
        <taxon>Tracheophyta</taxon>
        <taxon>Spermatophyta</taxon>
        <taxon>Magnoliopsida</taxon>
        <taxon>eudicotyledons</taxon>
        <taxon>Gunneridae</taxon>
        <taxon>Pentapetalae</taxon>
        <taxon>Caryophyllales</taxon>
        <taxon>Nepenthaceae</taxon>
        <taxon>Nepenthes</taxon>
    </lineage>
</organism>
<reference evidence="6" key="1">
    <citation type="submission" date="2023-05" db="EMBL/GenBank/DDBJ databases">
        <title>Nepenthes gracilis genome sequencing.</title>
        <authorList>
            <person name="Fukushima K."/>
        </authorList>
    </citation>
    <scope>NUCLEOTIDE SEQUENCE</scope>
    <source>
        <strain evidence="6">SING2019-196</strain>
    </source>
</reference>
<evidence type="ECO:0000256" key="4">
    <source>
        <dbReference type="RuleBase" id="RU367047"/>
    </source>
</evidence>
<feature type="signal peptide" evidence="5">
    <location>
        <begin position="1"/>
        <end position="26"/>
    </location>
</feature>
<dbReference type="PANTHER" id="PTHR31916">
    <property type="match status" value="1"/>
</dbReference>
<sequence length="220" mass="25097">MDCPCPGQGLMPTSFKALFYLALLCAREMLNHGELAPKDGSIDLVQALTNRMVALSYRSRTEEYSYDAINKFNIHPNQIPPWLVEWMPHKGGYLIGNLQPAHMDFRLFSIGNFWSLISSLATTDQSHAVLDLIEAKWANLVAIIPFKLCYPTLESQEWRLLAARDGHGWVCERLLWLRVHCHAEDSKWGTSLLCARRSSGRRPYIECVLLDEPPTKNRAQ</sequence>
<dbReference type="GO" id="GO:0033926">
    <property type="term" value="F:endo-alpha-N-acetylgalactosaminidase activity"/>
    <property type="evidence" value="ECO:0007669"/>
    <property type="project" value="UniProtKB-UniRule"/>
</dbReference>
<evidence type="ECO:0000313" key="7">
    <source>
        <dbReference type="Proteomes" id="UP001279734"/>
    </source>
</evidence>
<proteinExistence type="inferred from homology"/>